<evidence type="ECO:0000256" key="1">
    <source>
        <dbReference type="ARBA" id="ARBA00022574"/>
    </source>
</evidence>
<accession>J9D4N8</accession>
<sequence>MDNEYFPEFQYRCAVGDIVAPQSKIKLYHNLLVVSLNNKLCVHDHLTKEFLLEVTENKMQKICAFDVFKAGDELFFAVGYENGLIKIFKNTGIEIKENKKSIRYEMHKNKFGETNDNIFFESRENQTPNDSNLEKSKNTSDRGIFYDPMSFESQDKKDIVIGIVNNDVEISKQFRPHSKRVTEIYMDSNLMLSSSADGTLIKYDFLSDQIKFYHTGGAKIKGFKVYGDKIFVSCTDNTIKIWQVDYENSVDFVLFPDEIFNFIIVRSCLVVFLCNGLSEMYFLNEKNRKPFNTFKKLLHVTNHGNDVCILSKGKFSIFKAVDKSKTSNPIQIEKEKSEMEMENLENEIQTQKNANSKANFEGNISGHEANNEDILFEKDNSKINTTFDLVLQNFLSEKVDEKFFDFVVKDTENIFFASKSNTIETYNLTTKKITYKTTYHETEINDIVTFKDQIASVSDECAIIWNVGTQLERLLKFSFREKSLCSAGFGNYIAIGFANKIVFYDIRTSDEVFTLNEYCKNLDICGNYMVVSYENACKIYKIFANEGVAHFSDQKINDGNKKSSNRACNDKKNVFEGNNDNLSHNQSSYPDEKNYDITSDKSNDLNIYDKNNETVKKGTEISSDIMAENRGCLYDNESNNSSYNTDFGSTSNINAEYDIQNNNTHEGTKICLKFESAIKCEGTVLTLKISPDSKILAVSVLDDNSAYLYNLKTFEMSLKLYGHSLPVRNIQFSPSSQTILTCGSDKLVKLWGTEFGECRKSFIGDCWNTTFVNNIGFLFCDNTVKYYKKHDLIKQYKGYDLKIIKYFGNHLVCSTKYGLRLYKTSDYEVVEGEDSSEVEDEIIKENKIGNVAQFELFLNEIDQLHEEGSTEYSNLRTILIDIDMAEIEKYIYLLSSEQVKLLLDCVFTLKDINLIVCARYVIPIVKIHGHLFETDENVYKKYLEVREAMGNLKNELGICYAALRYL</sequence>
<dbReference type="EMBL" id="AFBI03000057">
    <property type="protein sequence ID" value="EJW02771.1"/>
    <property type="molecule type" value="Genomic_DNA"/>
</dbReference>
<organism evidence="6 7">
    <name type="scientific">Edhazardia aedis (strain USNM 41457)</name>
    <name type="common">Microsporidian parasite</name>
    <dbReference type="NCBI Taxonomy" id="1003232"/>
    <lineage>
        <taxon>Eukaryota</taxon>
        <taxon>Fungi</taxon>
        <taxon>Fungi incertae sedis</taxon>
        <taxon>Microsporidia</taxon>
        <taxon>Edhazardia</taxon>
    </lineage>
</organism>
<evidence type="ECO:0000313" key="7">
    <source>
        <dbReference type="Proteomes" id="UP000003163"/>
    </source>
</evidence>
<dbReference type="InterPro" id="IPR001680">
    <property type="entry name" value="WD40_rpt"/>
</dbReference>
<reference evidence="6 7" key="1">
    <citation type="submission" date="2011-08" db="EMBL/GenBank/DDBJ databases">
        <authorList>
            <person name="Liu Z.J."/>
            <person name="Shi F.L."/>
            <person name="Lu J.Q."/>
            <person name="Li M."/>
            <person name="Wang Z.L."/>
        </authorList>
    </citation>
    <scope>NUCLEOTIDE SEQUENCE [LARGE SCALE GENOMIC DNA]</scope>
    <source>
        <strain evidence="6 7">USNM 41457</strain>
    </source>
</reference>
<dbReference type="InterPro" id="IPR036322">
    <property type="entry name" value="WD40_repeat_dom_sf"/>
</dbReference>
<name>J9D4N8_EDHAE</name>
<dbReference type="Gene3D" id="2.130.10.10">
    <property type="entry name" value="YVTN repeat-like/Quinoprotein amine dehydrogenase"/>
    <property type="match status" value="3"/>
</dbReference>
<evidence type="ECO:0000313" key="6">
    <source>
        <dbReference type="EMBL" id="EJW02771.1"/>
    </source>
</evidence>
<dbReference type="SUPFAM" id="SSF50978">
    <property type="entry name" value="WD40 repeat-like"/>
    <property type="match status" value="1"/>
</dbReference>
<dbReference type="VEuPathDB" id="MicrosporidiaDB:EDEG_02834"/>
<evidence type="ECO:0000256" key="3">
    <source>
        <dbReference type="PROSITE-ProRule" id="PRU00221"/>
    </source>
</evidence>
<dbReference type="OrthoDB" id="407922at2759"/>
<protein>
    <submittedName>
        <fullName evidence="6">Uncharacterized protein</fullName>
    </submittedName>
</protein>
<evidence type="ECO:0000256" key="2">
    <source>
        <dbReference type="ARBA" id="ARBA00022737"/>
    </source>
</evidence>
<reference evidence="7" key="2">
    <citation type="submission" date="2015-07" db="EMBL/GenBank/DDBJ databases">
        <title>Contrasting host-pathogen interactions and genome evolution in two generalist and specialist microsporidian pathogens of mosquitoes.</title>
        <authorList>
            <consortium name="The Broad Institute Genomics Platform"/>
            <consortium name="The Broad Institute Genome Sequencing Center for Infectious Disease"/>
            <person name="Cuomo C.A."/>
            <person name="Sanscrainte N.D."/>
            <person name="Goldberg J.M."/>
            <person name="Heiman D."/>
            <person name="Young S."/>
            <person name="Zeng Q."/>
            <person name="Becnel J.J."/>
            <person name="Birren B.W."/>
        </authorList>
    </citation>
    <scope>NUCLEOTIDE SEQUENCE [LARGE SCALE GENOMIC DNA]</scope>
    <source>
        <strain evidence="7">USNM 41457</strain>
    </source>
</reference>
<comment type="caution">
    <text evidence="6">The sequence shown here is derived from an EMBL/GenBank/DDBJ whole genome shotgun (WGS) entry which is preliminary data.</text>
</comment>
<dbReference type="PROSITE" id="PS50294">
    <property type="entry name" value="WD_REPEATS_REGION"/>
    <property type="match status" value="1"/>
</dbReference>
<dbReference type="InterPro" id="IPR015943">
    <property type="entry name" value="WD40/YVTN_repeat-like_dom_sf"/>
</dbReference>
<dbReference type="PANTHER" id="PTHR44019">
    <property type="entry name" value="WD REPEAT-CONTAINING PROTEIN 55"/>
    <property type="match status" value="1"/>
</dbReference>
<proteinExistence type="predicted"/>
<dbReference type="InterPro" id="IPR011047">
    <property type="entry name" value="Quinoprotein_ADH-like_sf"/>
</dbReference>
<dbReference type="PROSITE" id="PS50082">
    <property type="entry name" value="WD_REPEATS_2"/>
    <property type="match status" value="1"/>
</dbReference>
<gene>
    <name evidence="6" type="ORF">EDEG_02834</name>
</gene>
<evidence type="ECO:0000256" key="4">
    <source>
        <dbReference type="SAM" id="Coils"/>
    </source>
</evidence>
<feature type="coiled-coil region" evidence="4">
    <location>
        <begin position="327"/>
        <end position="361"/>
    </location>
</feature>
<dbReference type="SMART" id="SM00320">
    <property type="entry name" value="WD40"/>
    <property type="match status" value="6"/>
</dbReference>
<dbReference type="Pfam" id="PF00400">
    <property type="entry name" value="WD40"/>
    <property type="match status" value="1"/>
</dbReference>
<keyword evidence="7" id="KW-1185">Reference proteome</keyword>
<dbReference type="InterPro" id="IPR050505">
    <property type="entry name" value="WDR55/POC1"/>
</dbReference>
<dbReference type="STRING" id="1003232.J9D4N8"/>
<feature type="region of interest" description="Disordered" evidence="5">
    <location>
        <begin position="561"/>
        <end position="602"/>
    </location>
</feature>
<keyword evidence="2" id="KW-0677">Repeat</keyword>
<dbReference type="PANTHER" id="PTHR44019:SF8">
    <property type="entry name" value="POC1 CENTRIOLAR PROTEIN HOMOLOG"/>
    <property type="match status" value="1"/>
</dbReference>
<feature type="repeat" description="WD" evidence="3">
    <location>
        <begin position="720"/>
        <end position="761"/>
    </location>
</feature>
<dbReference type="InParanoid" id="J9D4N8"/>
<feature type="compositionally biased region" description="Polar residues" evidence="5">
    <location>
        <begin position="576"/>
        <end position="589"/>
    </location>
</feature>
<dbReference type="Proteomes" id="UP000003163">
    <property type="component" value="Unassembled WGS sequence"/>
</dbReference>
<feature type="compositionally biased region" description="Basic and acidic residues" evidence="5">
    <location>
        <begin position="590"/>
        <end position="602"/>
    </location>
</feature>
<dbReference type="AlphaFoldDB" id="J9D4N8"/>
<dbReference type="HOGENOM" id="CLU_306538_0_0_1"/>
<keyword evidence="1 3" id="KW-0853">WD repeat</keyword>
<keyword evidence="4" id="KW-0175">Coiled coil</keyword>
<evidence type="ECO:0000256" key="5">
    <source>
        <dbReference type="SAM" id="MobiDB-lite"/>
    </source>
</evidence>
<dbReference type="SUPFAM" id="SSF50998">
    <property type="entry name" value="Quinoprotein alcohol dehydrogenase-like"/>
    <property type="match status" value="1"/>
</dbReference>